<dbReference type="EMBL" id="LFYR01000650">
    <property type="protein sequence ID" value="KMZ71908.1"/>
    <property type="molecule type" value="Genomic_DNA"/>
</dbReference>
<dbReference type="CDD" id="cd11660">
    <property type="entry name" value="SANT_TRF"/>
    <property type="match status" value="1"/>
</dbReference>
<keyword evidence="1" id="KW-0238">DNA-binding</keyword>
<dbReference type="OrthoDB" id="767117at2759"/>
<feature type="compositionally biased region" description="Low complexity" evidence="2">
    <location>
        <begin position="391"/>
        <end position="401"/>
    </location>
</feature>
<dbReference type="PANTHER" id="PTHR46993">
    <property type="entry name" value="MYB TRANSCRIPTION FACTOR"/>
    <property type="match status" value="1"/>
</dbReference>
<comment type="caution">
    <text evidence="5">The sequence shown here is derived from an EMBL/GenBank/DDBJ whole genome shotgun (WGS) entry which is preliminary data.</text>
</comment>
<dbReference type="InterPro" id="IPR009057">
    <property type="entry name" value="Homeodomain-like_sf"/>
</dbReference>
<dbReference type="STRING" id="29655.A0A0K9PS66"/>
<protein>
    <submittedName>
        <fullName evidence="5">Uncharacterized protein</fullName>
    </submittedName>
</protein>
<feature type="domain" description="Myb-like" evidence="3">
    <location>
        <begin position="428"/>
        <end position="483"/>
    </location>
</feature>
<dbReference type="InterPro" id="IPR017930">
    <property type="entry name" value="Myb_dom"/>
</dbReference>
<dbReference type="InterPro" id="IPR001005">
    <property type="entry name" value="SANT/Myb"/>
</dbReference>
<dbReference type="OMA" id="NTTAHTY"/>
<dbReference type="PROSITE" id="PS50090">
    <property type="entry name" value="MYB_LIKE"/>
    <property type="match status" value="1"/>
</dbReference>
<dbReference type="Proteomes" id="UP000036987">
    <property type="component" value="Unassembled WGS sequence"/>
</dbReference>
<dbReference type="AlphaFoldDB" id="A0A0K9PS66"/>
<feature type="compositionally biased region" description="Basic residues" evidence="2">
    <location>
        <begin position="402"/>
        <end position="412"/>
    </location>
</feature>
<dbReference type="PANTHER" id="PTHR46993:SF6">
    <property type="entry name" value="MYB TRANSCRIPTION FACTOR"/>
    <property type="match status" value="1"/>
</dbReference>
<evidence type="ECO:0000259" key="4">
    <source>
        <dbReference type="PROSITE" id="PS51294"/>
    </source>
</evidence>
<dbReference type="SMART" id="SM00717">
    <property type="entry name" value="SANT"/>
    <property type="match status" value="1"/>
</dbReference>
<gene>
    <name evidence="5" type="ORF">ZOSMA_172G00370</name>
</gene>
<dbReference type="Pfam" id="PF00249">
    <property type="entry name" value="Myb_DNA-binding"/>
    <property type="match status" value="1"/>
</dbReference>
<organism evidence="5 6">
    <name type="scientific">Zostera marina</name>
    <name type="common">Eelgrass</name>
    <dbReference type="NCBI Taxonomy" id="29655"/>
    <lineage>
        <taxon>Eukaryota</taxon>
        <taxon>Viridiplantae</taxon>
        <taxon>Streptophyta</taxon>
        <taxon>Embryophyta</taxon>
        <taxon>Tracheophyta</taxon>
        <taxon>Spermatophyta</taxon>
        <taxon>Magnoliopsida</taxon>
        <taxon>Liliopsida</taxon>
        <taxon>Zosteraceae</taxon>
        <taxon>Zostera</taxon>
    </lineage>
</organism>
<keyword evidence="6" id="KW-1185">Reference proteome</keyword>
<accession>A0A0K9PS66</accession>
<evidence type="ECO:0000256" key="2">
    <source>
        <dbReference type="SAM" id="MobiDB-lite"/>
    </source>
</evidence>
<sequence>MGPNSRIWTLEFLLRQRTHDADTAFFHLIPSITEDCRDIGDNLECFYYDRLKKTILLRSLERDAVVTDRTLETLELIEQIDRDTAMESPSSLKEAYCAVAEELTVKHLRTATCDDLLSSSSFDDAVDNIWECRIARLECSEASSRLFSESLRVRWKEMEQAVGNFVLQKRLLMSIRTNKEAFGFVLTYIEDAFQKMGPSVLEFMAEEVISVNNSDTIGSEEVSVAEDDSASDKSDNFKDASEIFLSSQSDHSPNCDIKAEVQSVVEKEIIVNTEEGLEKHPTPSEEVLHVRKTLKLCSEDLHRVVKDPLLSVMAKADDMLKDIEIDSQRATECENTQNRIPIDVPGTSGCATDSHEELHGQLNQAEKIKVGIMEWNSTAHTIEWNDSIESLSDNDNSSNNSRRLHLPSHKKTRFSPITQQPISKRSFCRNRKKINWSLLEEDALREGVKMYGKGNWRMILDHHSDVFELRTVTDLKDKWRNMTR</sequence>
<feature type="region of interest" description="Disordered" evidence="2">
    <location>
        <begin position="391"/>
        <end position="412"/>
    </location>
</feature>
<feature type="domain" description="HTH myb-type" evidence="4">
    <location>
        <begin position="430"/>
        <end position="484"/>
    </location>
</feature>
<proteinExistence type="predicted"/>
<dbReference type="SUPFAM" id="SSF46689">
    <property type="entry name" value="Homeodomain-like"/>
    <property type="match status" value="1"/>
</dbReference>
<evidence type="ECO:0000313" key="5">
    <source>
        <dbReference type="EMBL" id="KMZ71908.1"/>
    </source>
</evidence>
<dbReference type="PROSITE" id="PS51294">
    <property type="entry name" value="HTH_MYB"/>
    <property type="match status" value="1"/>
</dbReference>
<name>A0A0K9PS66_ZOSMR</name>
<dbReference type="Gene3D" id="1.10.246.220">
    <property type="match status" value="1"/>
</dbReference>
<evidence type="ECO:0000256" key="1">
    <source>
        <dbReference type="ARBA" id="ARBA00023125"/>
    </source>
</evidence>
<evidence type="ECO:0000313" key="6">
    <source>
        <dbReference type="Proteomes" id="UP000036987"/>
    </source>
</evidence>
<reference evidence="6" key="1">
    <citation type="journal article" date="2016" name="Nature">
        <title>The genome of the seagrass Zostera marina reveals angiosperm adaptation to the sea.</title>
        <authorList>
            <person name="Olsen J.L."/>
            <person name="Rouze P."/>
            <person name="Verhelst B."/>
            <person name="Lin Y.-C."/>
            <person name="Bayer T."/>
            <person name="Collen J."/>
            <person name="Dattolo E."/>
            <person name="De Paoli E."/>
            <person name="Dittami S."/>
            <person name="Maumus F."/>
            <person name="Michel G."/>
            <person name="Kersting A."/>
            <person name="Lauritano C."/>
            <person name="Lohaus R."/>
            <person name="Toepel M."/>
            <person name="Tonon T."/>
            <person name="Vanneste K."/>
            <person name="Amirebrahimi M."/>
            <person name="Brakel J."/>
            <person name="Bostroem C."/>
            <person name="Chovatia M."/>
            <person name="Grimwood J."/>
            <person name="Jenkins J.W."/>
            <person name="Jueterbock A."/>
            <person name="Mraz A."/>
            <person name="Stam W.T."/>
            <person name="Tice H."/>
            <person name="Bornberg-Bauer E."/>
            <person name="Green P.J."/>
            <person name="Pearson G.A."/>
            <person name="Procaccini G."/>
            <person name="Duarte C.M."/>
            <person name="Schmutz J."/>
            <person name="Reusch T.B.H."/>
            <person name="Van de Peer Y."/>
        </authorList>
    </citation>
    <scope>NUCLEOTIDE SEQUENCE [LARGE SCALE GENOMIC DNA]</scope>
    <source>
        <strain evidence="6">cv. Finnish</strain>
    </source>
</reference>
<dbReference type="GO" id="GO:0003677">
    <property type="term" value="F:DNA binding"/>
    <property type="evidence" value="ECO:0007669"/>
    <property type="project" value="UniProtKB-KW"/>
</dbReference>
<evidence type="ECO:0000259" key="3">
    <source>
        <dbReference type="PROSITE" id="PS50090"/>
    </source>
</evidence>